<comment type="caution">
    <text evidence="1">The sequence shown here is derived from an EMBL/GenBank/DDBJ whole genome shotgun (WGS) entry which is preliminary data.</text>
</comment>
<evidence type="ECO:0008006" key="2">
    <source>
        <dbReference type="Google" id="ProtNLM"/>
    </source>
</evidence>
<gene>
    <name evidence="1" type="ORF">Tci_043051</name>
</gene>
<organism evidence="1">
    <name type="scientific">Tanacetum cinerariifolium</name>
    <name type="common">Dalmatian daisy</name>
    <name type="synonym">Chrysanthemum cinerariifolium</name>
    <dbReference type="NCBI Taxonomy" id="118510"/>
    <lineage>
        <taxon>Eukaryota</taxon>
        <taxon>Viridiplantae</taxon>
        <taxon>Streptophyta</taxon>
        <taxon>Embryophyta</taxon>
        <taxon>Tracheophyta</taxon>
        <taxon>Spermatophyta</taxon>
        <taxon>Magnoliopsida</taxon>
        <taxon>eudicotyledons</taxon>
        <taxon>Gunneridae</taxon>
        <taxon>Pentapetalae</taxon>
        <taxon>asterids</taxon>
        <taxon>campanulids</taxon>
        <taxon>Asterales</taxon>
        <taxon>Asteraceae</taxon>
        <taxon>Asteroideae</taxon>
        <taxon>Anthemideae</taxon>
        <taxon>Anthemidinae</taxon>
        <taxon>Tanacetum</taxon>
    </lineage>
</organism>
<protein>
    <recommendedName>
        <fullName evidence="2">Integrase, catalytic region, zinc finger, CCHC-type, peptidase aspartic, catalytic</fullName>
    </recommendedName>
</protein>
<proteinExistence type="predicted"/>
<dbReference type="EMBL" id="BKCJ010006237">
    <property type="protein sequence ID" value="GEU71073.1"/>
    <property type="molecule type" value="Genomic_DNA"/>
</dbReference>
<evidence type="ECO:0000313" key="1">
    <source>
        <dbReference type="EMBL" id="GEU71073.1"/>
    </source>
</evidence>
<accession>A0A6L2MAP2</accession>
<reference evidence="1" key="1">
    <citation type="journal article" date="2019" name="Sci. Rep.">
        <title>Draft genome of Tanacetum cinerariifolium, the natural source of mosquito coil.</title>
        <authorList>
            <person name="Yamashiro T."/>
            <person name="Shiraishi A."/>
            <person name="Satake H."/>
            <person name="Nakayama K."/>
        </authorList>
    </citation>
    <scope>NUCLEOTIDE SEQUENCE</scope>
</reference>
<dbReference type="AlphaFoldDB" id="A0A6L2MAP2"/>
<name>A0A6L2MAP2_TANCI</name>
<sequence>MYLRLGVVDGLDGTELGYQGRISNFVFRCLSYFEGVTKTLLDEITEVQTIFNQIEAVVYQCYLDTNAFEIQIKQLRIDNDQLLKQIMSQEIVHIAVNSVDILKLNKSCVEECNKYLELETELIKKNDLIEKDVYDKLLKSYSTLEKHCISLELTTQLNQEIFQQDNSGESQNDPTFNHLFEINELKAQS</sequence>